<dbReference type="PANTHER" id="PTHR24044">
    <property type="entry name" value="NOTCH LIGAND FAMILY MEMBER"/>
    <property type="match status" value="1"/>
</dbReference>
<keyword evidence="7" id="KW-0472">Membrane</keyword>
<comment type="caution">
    <text evidence="9">The sequence shown here is derived from an EMBL/GenBank/DDBJ whole genome shotgun (WGS) entry which is preliminary data.</text>
</comment>
<reference evidence="9 10" key="1">
    <citation type="journal article" date="2015" name="Genome Biol. Evol.">
        <title>Comparative Genomics of a Bacterivorous Green Alga Reveals Evolutionary Causalities and Consequences of Phago-Mixotrophic Mode of Nutrition.</title>
        <authorList>
            <person name="Burns J.A."/>
            <person name="Paasch A."/>
            <person name="Narechania A."/>
            <person name="Kim E."/>
        </authorList>
    </citation>
    <scope>NUCLEOTIDE SEQUENCE [LARGE SCALE GENOMIC DNA]</scope>
    <source>
        <strain evidence="9 10">PLY_AMNH</strain>
    </source>
</reference>
<name>A0AAE0FFB7_9CHLO</name>
<feature type="transmembrane region" description="Helical" evidence="7">
    <location>
        <begin position="409"/>
        <end position="430"/>
    </location>
</feature>
<dbReference type="PROSITE" id="PS01186">
    <property type="entry name" value="EGF_2"/>
    <property type="match status" value="1"/>
</dbReference>
<dbReference type="AlphaFoldDB" id="A0AAE0FFB7"/>
<evidence type="ECO:0000256" key="4">
    <source>
        <dbReference type="ARBA" id="ARBA00023157"/>
    </source>
</evidence>
<protein>
    <recommendedName>
        <fullName evidence="8">EGF-like domain-containing protein</fullName>
    </recommendedName>
</protein>
<feature type="disulfide bond" evidence="6">
    <location>
        <begin position="363"/>
        <end position="372"/>
    </location>
</feature>
<dbReference type="InterPro" id="IPR015943">
    <property type="entry name" value="WD40/YVTN_repeat-like_dom_sf"/>
</dbReference>
<keyword evidence="3" id="KW-0677">Repeat</keyword>
<dbReference type="Gene3D" id="2.130.10.10">
    <property type="entry name" value="YVTN repeat-like/Quinoprotein amine dehydrogenase"/>
    <property type="match status" value="1"/>
</dbReference>
<gene>
    <name evidence="9" type="ORF">CYMTET_32180</name>
</gene>
<dbReference type="GO" id="GO:0000902">
    <property type="term" value="P:cell morphogenesis"/>
    <property type="evidence" value="ECO:0007669"/>
    <property type="project" value="UniProtKB-ARBA"/>
</dbReference>
<organism evidence="9 10">
    <name type="scientific">Cymbomonas tetramitiformis</name>
    <dbReference type="NCBI Taxonomy" id="36881"/>
    <lineage>
        <taxon>Eukaryota</taxon>
        <taxon>Viridiplantae</taxon>
        <taxon>Chlorophyta</taxon>
        <taxon>Pyramimonadophyceae</taxon>
        <taxon>Pyramimonadales</taxon>
        <taxon>Pyramimonadaceae</taxon>
        <taxon>Cymbomonas</taxon>
    </lineage>
</organism>
<dbReference type="Pfam" id="PF00008">
    <property type="entry name" value="EGF"/>
    <property type="match status" value="1"/>
</dbReference>
<evidence type="ECO:0000313" key="10">
    <source>
        <dbReference type="Proteomes" id="UP001190700"/>
    </source>
</evidence>
<dbReference type="SUPFAM" id="SSF57196">
    <property type="entry name" value="EGF/Laminin"/>
    <property type="match status" value="1"/>
</dbReference>
<keyword evidence="4 6" id="KW-1015">Disulfide bond</keyword>
<dbReference type="CDD" id="cd00054">
    <property type="entry name" value="EGF_CA"/>
    <property type="match status" value="1"/>
</dbReference>
<dbReference type="SMART" id="SM00179">
    <property type="entry name" value="EGF_CA"/>
    <property type="match status" value="1"/>
</dbReference>
<evidence type="ECO:0000256" key="5">
    <source>
        <dbReference type="ARBA" id="ARBA00023180"/>
    </source>
</evidence>
<dbReference type="EMBL" id="LGRX02019265">
    <property type="protein sequence ID" value="KAK3258791.1"/>
    <property type="molecule type" value="Genomic_DNA"/>
</dbReference>
<dbReference type="GO" id="GO:0005886">
    <property type="term" value="C:plasma membrane"/>
    <property type="evidence" value="ECO:0007669"/>
    <property type="project" value="UniProtKB-ARBA"/>
</dbReference>
<keyword evidence="2" id="KW-0732">Signal</keyword>
<sequence length="434" mass="46677">MKANFFMGPSMYETVQLEGKNAVMVDQMGRPCDEPEASETCFFTHSDMLHSAPLCMGIGHDPEAASPFGNVYWLFDGLNGTLMRFDFEKPHYPGSLDHQMANVRRYEEIRLTRVPGVVSHIVVDASPHTVYIADTGANRVIALDAASGRFDEHARNDLGGNYTIWSSEQATFEYSVYTCARFKNLTTAITHPSGLALHGNVLFVASYSTGEISALNKVTGELIQLLQTSAQGVNGLAVQASTGRLFYADGPSNSVMAVDPTAACSDDQPSVPATLDYAESECPAPRKTTLGVAVAVAHEDGYMNMTSLGEEYGESEDCQTCNENCNNDMILMSGYLCHRCIPEPCKNGGSCTNYLGEGYTCNCPSGFTGDHCQVAYSSPPTSDSTYSPTSSSSSESTSSPTPISFSTSLAYGAIFHAPFLLVLWIVAALLGELL</sequence>
<evidence type="ECO:0000259" key="8">
    <source>
        <dbReference type="PROSITE" id="PS50026"/>
    </source>
</evidence>
<dbReference type="InterPro" id="IPR001881">
    <property type="entry name" value="EGF-like_Ca-bd_dom"/>
</dbReference>
<dbReference type="PROSITE" id="PS00022">
    <property type="entry name" value="EGF_1"/>
    <property type="match status" value="1"/>
</dbReference>
<proteinExistence type="predicted"/>
<evidence type="ECO:0000256" key="1">
    <source>
        <dbReference type="ARBA" id="ARBA00022536"/>
    </source>
</evidence>
<evidence type="ECO:0000256" key="7">
    <source>
        <dbReference type="SAM" id="Phobius"/>
    </source>
</evidence>
<dbReference type="Proteomes" id="UP001190700">
    <property type="component" value="Unassembled WGS sequence"/>
</dbReference>
<evidence type="ECO:0000256" key="3">
    <source>
        <dbReference type="ARBA" id="ARBA00022737"/>
    </source>
</evidence>
<dbReference type="Gene3D" id="2.10.25.10">
    <property type="entry name" value="Laminin"/>
    <property type="match status" value="1"/>
</dbReference>
<feature type="domain" description="EGF-like" evidence="8">
    <location>
        <begin position="338"/>
        <end position="373"/>
    </location>
</feature>
<dbReference type="InterPro" id="IPR000742">
    <property type="entry name" value="EGF"/>
</dbReference>
<accession>A0AAE0FFB7</accession>
<evidence type="ECO:0000256" key="2">
    <source>
        <dbReference type="ARBA" id="ARBA00022729"/>
    </source>
</evidence>
<comment type="caution">
    <text evidence="6">Lacks conserved residue(s) required for the propagation of feature annotation.</text>
</comment>
<keyword evidence="1 6" id="KW-0245">EGF-like domain</keyword>
<dbReference type="InterPro" id="IPR050906">
    <property type="entry name" value="Notch_signaling"/>
</dbReference>
<keyword evidence="10" id="KW-1185">Reference proteome</keyword>
<evidence type="ECO:0000256" key="6">
    <source>
        <dbReference type="PROSITE-ProRule" id="PRU00076"/>
    </source>
</evidence>
<dbReference type="PANTHER" id="PTHR24044:SF506">
    <property type="entry name" value="NEUROGENIC LOCUS NOTCH HOMOLOG PROTEIN 2-LIKE"/>
    <property type="match status" value="1"/>
</dbReference>
<dbReference type="SMART" id="SM00181">
    <property type="entry name" value="EGF"/>
    <property type="match status" value="1"/>
</dbReference>
<dbReference type="GO" id="GO:0005112">
    <property type="term" value="F:Notch binding"/>
    <property type="evidence" value="ECO:0007669"/>
    <property type="project" value="TreeGrafter"/>
</dbReference>
<keyword evidence="5" id="KW-0325">Glycoprotein</keyword>
<dbReference type="GO" id="GO:0005509">
    <property type="term" value="F:calcium ion binding"/>
    <property type="evidence" value="ECO:0007669"/>
    <property type="project" value="InterPro"/>
</dbReference>
<dbReference type="FunFam" id="2.10.25.10:FF:000230">
    <property type="entry name" value="Delta-like protein"/>
    <property type="match status" value="1"/>
</dbReference>
<keyword evidence="7" id="KW-0812">Transmembrane</keyword>
<dbReference type="SUPFAM" id="SSF50969">
    <property type="entry name" value="YVTN repeat-like/Quinoprotein amine dehydrogenase"/>
    <property type="match status" value="1"/>
</dbReference>
<dbReference type="PROSITE" id="PS50026">
    <property type="entry name" value="EGF_3"/>
    <property type="match status" value="1"/>
</dbReference>
<keyword evidence="7" id="KW-1133">Transmembrane helix</keyword>
<dbReference type="InterPro" id="IPR011044">
    <property type="entry name" value="Quino_amine_DH_bsu"/>
</dbReference>
<evidence type="ECO:0000313" key="9">
    <source>
        <dbReference type="EMBL" id="KAK3258791.1"/>
    </source>
</evidence>